<evidence type="ECO:0000313" key="4">
    <source>
        <dbReference type="Proteomes" id="UP001180020"/>
    </source>
</evidence>
<keyword evidence="4" id="KW-1185">Reference proteome</keyword>
<reference evidence="3" key="2">
    <citation type="submission" date="2023-06" db="EMBL/GenBank/DDBJ databases">
        <authorList>
            <person name="Ma L."/>
            <person name="Liu K.-W."/>
            <person name="Li Z."/>
            <person name="Hsiao Y.-Y."/>
            <person name="Qi Y."/>
            <person name="Fu T."/>
            <person name="Tang G."/>
            <person name="Zhang D."/>
            <person name="Sun W.-H."/>
            <person name="Liu D.-K."/>
            <person name="Li Y."/>
            <person name="Chen G.-Z."/>
            <person name="Liu X.-D."/>
            <person name="Liao X.-Y."/>
            <person name="Jiang Y.-T."/>
            <person name="Yu X."/>
            <person name="Hao Y."/>
            <person name="Huang J."/>
            <person name="Zhao X.-W."/>
            <person name="Ke S."/>
            <person name="Chen Y.-Y."/>
            <person name="Wu W.-L."/>
            <person name="Hsu J.-L."/>
            <person name="Lin Y.-F."/>
            <person name="Huang M.-D."/>
            <person name="Li C.-Y."/>
            <person name="Huang L."/>
            <person name="Wang Z.-W."/>
            <person name="Zhao X."/>
            <person name="Zhong W.-Y."/>
            <person name="Peng D.-H."/>
            <person name="Ahmad S."/>
            <person name="Lan S."/>
            <person name="Zhang J.-S."/>
            <person name="Tsai W.-C."/>
            <person name="Van De Peer Y."/>
            <person name="Liu Z.-J."/>
        </authorList>
    </citation>
    <scope>NUCLEOTIDE SEQUENCE</scope>
    <source>
        <strain evidence="3">CP</strain>
        <tissue evidence="3">Leaves</tissue>
    </source>
</reference>
<evidence type="ECO:0000256" key="1">
    <source>
        <dbReference type="SAM" id="Coils"/>
    </source>
</evidence>
<proteinExistence type="predicted"/>
<protein>
    <submittedName>
        <fullName evidence="3">Uncharacterized protein</fullName>
    </submittedName>
</protein>
<organism evidence="3 4">
    <name type="scientific">Acorus calamus</name>
    <name type="common">Sweet flag</name>
    <dbReference type="NCBI Taxonomy" id="4465"/>
    <lineage>
        <taxon>Eukaryota</taxon>
        <taxon>Viridiplantae</taxon>
        <taxon>Streptophyta</taxon>
        <taxon>Embryophyta</taxon>
        <taxon>Tracheophyta</taxon>
        <taxon>Spermatophyta</taxon>
        <taxon>Magnoliopsida</taxon>
        <taxon>Liliopsida</taxon>
        <taxon>Acoraceae</taxon>
        <taxon>Acorus</taxon>
    </lineage>
</organism>
<evidence type="ECO:0000313" key="3">
    <source>
        <dbReference type="EMBL" id="KAK1300084.1"/>
    </source>
</evidence>
<comment type="caution">
    <text evidence="3">The sequence shown here is derived from an EMBL/GenBank/DDBJ whole genome shotgun (WGS) entry which is preliminary data.</text>
</comment>
<reference evidence="3" key="1">
    <citation type="journal article" date="2023" name="Nat. Commun.">
        <title>Diploid and tetraploid genomes of Acorus and the evolution of monocots.</title>
        <authorList>
            <person name="Ma L."/>
            <person name="Liu K.W."/>
            <person name="Li Z."/>
            <person name="Hsiao Y.Y."/>
            <person name="Qi Y."/>
            <person name="Fu T."/>
            <person name="Tang G.D."/>
            <person name="Zhang D."/>
            <person name="Sun W.H."/>
            <person name="Liu D.K."/>
            <person name="Li Y."/>
            <person name="Chen G.Z."/>
            <person name="Liu X.D."/>
            <person name="Liao X.Y."/>
            <person name="Jiang Y.T."/>
            <person name="Yu X."/>
            <person name="Hao Y."/>
            <person name="Huang J."/>
            <person name="Zhao X.W."/>
            <person name="Ke S."/>
            <person name="Chen Y.Y."/>
            <person name="Wu W.L."/>
            <person name="Hsu J.L."/>
            <person name="Lin Y.F."/>
            <person name="Huang M.D."/>
            <person name="Li C.Y."/>
            <person name="Huang L."/>
            <person name="Wang Z.W."/>
            <person name="Zhao X."/>
            <person name="Zhong W.Y."/>
            <person name="Peng D.H."/>
            <person name="Ahmad S."/>
            <person name="Lan S."/>
            <person name="Zhang J.S."/>
            <person name="Tsai W.C."/>
            <person name="Van de Peer Y."/>
            <person name="Liu Z.J."/>
        </authorList>
    </citation>
    <scope>NUCLEOTIDE SEQUENCE</scope>
    <source>
        <strain evidence="3">CP</strain>
    </source>
</reference>
<feature type="region of interest" description="Disordered" evidence="2">
    <location>
        <begin position="1"/>
        <end position="21"/>
    </location>
</feature>
<dbReference type="AlphaFoldDB" id="A0AAV9DH20"/>
<dbReference type="EMBL" id="JAUJYO010000013">
    <property type="protein sequence ID" value="KAK1300084.1"/>
    <property type="molecule type" value="Genomic_DNA"/>
</dbReference>
<sequence>MEEQRRSQSQSTIEGDPASFDEMEITQQVLGHRSGYLRRLGWGPCPVTFGQCSGANKVSPAASDELEKLRDQLETQRDQLETQRVQLQTQQEYISTMQPVMSALLQRFPELGVVNNLSP</sequence>
<evidence type="ECO:0000256" key="2">
    <source>
        <dbReference type="SAM" id="MobiDB-lite"/>
    </source>
</evidence>
<name>A0AAV9DH20_ACOCL</name>
<accession>A0AAV9DH20</accession>
<gene>
    <name evidence="3" type="ORF">QJS10_CPB13g01261</name>
</gene>
<dbReference type="Proteomes" id="UP001180020">
    <property type="component" value="Unassembled WGS sequence"/>
</dbReference>
<feature type="coiled-coil region" evidence="1">
    <location>
        <begin position="59"/>
        <end position="90"/>
    </location>
</feature>
<keyword evidence="1" id="KW-0175">Coiled coil</keyword>